<organism evidence="3 4">
    <name type="scientific">Lasiosphaeria hispida</name>
    <dbReference type="NCBI Taxonomy" id="260671"/>
    <lineage>
        <taxon>Eukaryota</taxon>
        <taxon>Fungi</taxon>
        <taxon>Dikarya</taxon>
        <taxon>Ascomycota</taxon>
        <taxon>Pezizomycotina</taxon>
        <taxon>Sordariomycetes</taxon>
        <taxon>Sordariomycetidae</taxon>
        <taxon>Sordariales</taxon>
        <taxon>Lasiosphaeriaceae</taxon>
        <taxon>Lasiosphaeria</taxon>
    </lineage>
</organism>
<dbReference type="Proteomes" id="UP001275084">
    <property type="component" value="Unassembled WGS sequence"/>
</dbReference>
<reference evidence="3" key="2">
    <citation type="submission" date="2023-06" db="EMBL/GenBank/DDBJ databases">
        <authorList>
            <consortium name="Lawrence Berkeley National Laboratory"/>
            <person name="Haridas S."/>
            <person name="Hensen N."/>
            <person name="Bonometti L."/>
            <person name="Westerberg I."/>
            <person name="Brannstrom I.O."/>
            <person name="Guillou S."/>
            <person name="Cros-Aarteil S."/>
            <person name="Calhoun S."/>
            <person name="Kuo A."/>
            <person name="Mondo S."/>
            <person name="Pangilinan J."/>
            <person name="Riley R."/>
            <person name="Labutti K."/>
            <person name="Andreopoulos B."/>
            <person name="Lipzen A."/>
            <person name="Chen C."/>
            <person name="Yanf M."/>
            <person name="Daum C."/>
            <person name="Ng V."/>
            <person name="Clum A."/>
            <person name="Steindorff A."/>
            <person name="Ohm R."/>
            <person name="Martin F."/>
            <person name="Silar P."/>
            <person name="Natvig D."/>
            <person name="Lalanne C."/>
            <person name="Gautier V."/>
            <person name="Ament-Velasquez S.L."/>
            <person name="Kruys A."/>
            <person name="Hutchinson M.I."/>
            <person name="Powell A.J."/>
            <person name="Barry K."/>
            <person name="Miller A.N."/>
            <person name="Grigoriev I.V."/>
            <person name="Debuchy R."/>
            <person name="Gladieux P."/>
            <person name="Thoren M.H."/>
            <person name="Johannesson H."/>
        </authorList>
    </citation>
    <scope>NUCLEOTIDE SEQUENCE</scope>
    <source>
        <strain evidence="3">CBS 955.72</strain>
    </source>
</reference>
<evidence type="ECO:0000313" key="3">
    <source>
        <dbReference type="EMBL" id="KAK3356478.1"/>
    </source>
</evidence>
<protein>
    <submittedName>
        <fullName evidence="3">Alpha/Beta hydrolase protein</fullName>
    </submittedName>
</protein>
<sequence length="502" mass="55105">MVFKALMVAWLAFLSSLTSAQLPLNAIYRTDFNSSFTFSASQIQAGQLDSVLIKSLENNINFDRSQLAFGGPREDDFYRLPSLTNETGPLQPGQLLKVQAFTDQTAYSIPPNTALSRIIYTTTNFNGTVVPASAFILWPYTPRQFRSQSHLAHSNKSKSNVTKRAPVVIWAHGTSGFFAPQSPSSHRALWYDDSAPFPLAEAGYAVFAPDFAGLGIGNSWDGSEIPHQYHASPATAHDSLYGLRAALTAFPDKLGQDFVAMGHSQGGGVAWAIAEALAEEKDEFADLLPGYKGAIAASPTTDVFGSPERSFLAAVVGQMLHSIFPTFGLGQWLTPLGVARVKLAKDLELGVGPIVELLLSGNDILRPDWNETWFADTFSRLCNAGHKDFEGPLLVLQGTDDHYVPYSITTKTVEETWSRHPDHDLEYVVAQGVGHVPDLHATKSIWLRWIDDRLAGKPLNKRGSARTDLESLLPIEQYLSYDNTFQAWAGLPQYQYQVPLAV</sequence>
<dbReference type="Gene3D" id="3.40.50.1820">
    <property type="entry name" value="alpha/beta hydrolase"/>
    <property type="match status" value="2"/>
</dbReference>
<keyword evidence="1" id="KW-0732">Signal</keyword>
<gene>
    <name evidence="3" type="ORF">B0T25DRAFT_536839</name>
</gene>
<comment type="caution">
    <text evidence="3">The sequence shown here is derived from an EMBL/GenBank/DDBJ whole genome shotgun (WGS) entry which is preliminary data.</text>
</comment>
<feature type="signal peptide" evidence="1">
    <location>
        <begin position="1"/>
        <end position="20"/>
    </location>
</feature>
<feature type="chain" id="PRO_5042606128" evidence="1">
    <location>
        <begin position="21"/>
        <end position="502"/>
    </location>
</feature>
<dbReference type="InterPro" id="IPR000073">
    <property type="entry name" value="AB_hydrolase_1"/>
</dbReference>
<accession>A0AAJ0HKK3</accession>
<dbReference type="EMBL" id="JAUIQD010000003">
    <property type="protein sequence ID" value="KAK3356478.1"/>
    <property type="molecule type" value="Genomic_DNA"/>
</dbReference>
<evidence type="ECO:0000259" key="2">
    <source>
        <dbReference type="Pfam" id="PF12697"/>
    </source>
</evidence>
<dbReference type="GO" id="GO:0016042">
    <property type="term" value="P:lipid catabolic process"/>
    <property type="evidence" value="ECO:0007669"/>
    <property type="project" value="InterPro"/>
</dbReference>
<evidence type="ECO:0000313" key="4">
    <source>
        <dbReference type="Proteomes" id="UP001275084"/>
    </source>
</evidence>
<evidence type="ECO:0000256" key="1">
    <source>
        <dbReference type="SAM" id="SignalP"/>
    </source>
</evidence>
<dbReference type="PANTHER" id="PTHR34853:SF1">
    <property type="entry name" value="LIPASE 5"/>
    <property type="match status" value="1"/>
</dbReference>
<keyword evidence="3" id="KW-0378">Hydrolase</keyword>
<dbReference type="InterPro" id="IPR029058">
    <property type="entry name" value="AB_hydrolase_fold"/>
</dbReference>
<dbReference type="SUPFAM" id="SSF53474">
    <property type="entry name" value="alpha/beta-Hydrolases"/>
    <property type="match status" value="1"/>
</dbReference>
<name>A0AAJ0HKK3_9PEZI</name>
<dbReference type="AlphaFoldDB" id="A0AAJ0HKK3"/>
<proteinExistence type="predicted"/>
<dbReference type="PANTHER" id="PTHR34853">
    <property type="match status" value="1"/>
</dbReference>
<feature type="domain" description="AB hydrolase-1" evidence="2">
    <location>
        <begin position="168"/>
        <end position="440"/>
    </location>
</feature>
<dbReference type="InterPro" id="IPR005152">
    <property type="entry name" value="Lipase_secreted"/>
</dbReference>
<dbReference type="Pfam" id="PF12697">
    <property type="entry name" value="Abhydrolase_6"/>
    <property type="match status" value="1"/>
</dbReference>
<reference evidence="3" key="1">
    <citation type="journal article" date="2023" name="Mol. Phylogenet. Evol.">
        <title>Genome-scale phylogeny and comparative genomics of the fungal order Sordariales.</title>
        <authorList>
            <person name="Hensen N."/>
            <person name="Bonometti L."/>
            <person name="Westerberg I."/>
            <person name="Brannstrom I.O."/>
            <person name="Guillou S."/>
            <person name="Cros-Aarteil S."/>
            <person name="Calhoun S."/>
            <person name="Haridas S."/>
            <person name="Kuo A."/>
            <person name="Mondo S."/>
            <person name="Pangilinan J."/>
            <person name="Riley R."/>
            <person name="LaButti K."/>
            <person name="Andreopoulos B."/>
            <person name="Lipzen A."/>
            <person name="Chen C."/>
            <person name="Yan M."/>
            <person name="Daum C."/>
            <person name="Ng V."/>
            <person name="Clum A."/>
            <person name="Steindorff A."/>
            <person name="Ohm R.A."/>
            <person name="Martin F."/>
            <person name="Silar P."/>
            <person name="Natvig D.O."/>
            <person name="Lalanne C."/>
            <person name="Gautier V."/>
            <person name="Ament-Velasquez S.L."/>
            <person name="Kruys A."/>
            <person name="Hutchinson M.I."/>
            <person name="Powell A.J."/>
            <person name="Barry K."/>
            <person name="Miller A.N."/>
            <person name="Grigoriev I.V."/>
            <person name="Debuchy R."/>
            <person name="Gladieux P."/>
            <person name="Hiltunen Thoren M."/>
            <person name="Johannesson H."/>
        </authorList>
    </citation>
    <scope>NUCLEOTIDE SEQUENCE</scope>
    <source>
        <strain evidence="3">CBS 955.72</strain>
    </source>
</reference>
<dbReference type="GO" id="GO:0004806">
    <property type="term" value="F:triacylglycerol lipase activity"/>
    <property type="evidence" value="ECO:0007669"/>
    <property type="project" value="InterPro"/>
</dbReference>
<keyword evidence="4" id="KW-1185">Reference proteome</keyword>